<dbReference type="GO" id="GO:0015250">
    <property type="term" value="F:water channel activity"/>
    <property type="evidence" value="ECO:0007669"/>
    <property type="project" value="TreeGrafter"/>
</dbReference>
<feature type="transmembrane region" description="Helical" evidence="7">
    <location>
        <begin position="194"/>
        <end position="216"/>
    </location>
</feature>
<proteinExistence type="inferred from homology"/>
<evidence type="ECO:0000256" key="7">
    <source>
        <dbReference type="SAM" id="Phobius"/>
    </source>
</evidence>
<evidence type="ECO:0000313" key="9">
    <source>
        <dbReference type="Proteomes" id="UP000281647"/>
    </source>
</evidence>
<evidence type="ECO:0000256" key="2">
    <source>
        <dbReference type="ARBA" id="ARBA00006175"/>
    </source>
</evidence>
<evidence type="ECO:0000256" key="6">
    <source>
        <dbReference type="RuleBase" id="RU000477"/>
    </source>
</evidence>
<feature type="transmembrane region" description="Helical" evidence="7">
    <location>
        <begin position="156"/>
        <end position="182"/>
    </location>
</feature>
<dbReference type="InterPro" id="IPR023271">
    <property type="entry name" value="Aquaporin-like"/>
</dbReference>
<evidence type="ECO:0000256" key="3">
    <source>
        <dbReference type="ARBA" id="ARBA00022692"/>
    </source>
</evidence>
<feature type="transmembrane region" description="Helical" evidence="7">
    <location>
        <begin position="126"/>
        <end position="144"/>
    </location>
</feature>
<evidence type="ECO:0000256" key="4">
    <source>
        <dbReference type="ARBA" id="ARBA00022989"/>
    </source>
</evidence>
<gene>
    <name evidence="8" type="ORF">EET67_11665</name>
</gene>
<dbReference type="Proteomes" id="UP000281647">
    <property type="component" value="Unassembled WGS sequence"/>
</dbReference>
<dbReference type="Pfam" id="PF00230">
    <property type="entry name" value="MIP"/>
    <property type="match status" value="1"/>
</dbReference>
<evidence type="ECO:0000256" key="1">
    <source>
        <dbReference type="ARBA" id="ARBA00004141"/>
    </source>
</evidence>
<dbReference type="PRINTS" id="PR00783">
    <property type="entry name" value="MINTRINSICP"/>
</dbReference>
<dbReference type="InterPro" id="IPR034294">
    <property type="entry name" value="Aquaporin_transptr"/>
</dbReference>
<dbReference type="EMBL" id="RKST01000010">
    <property type="protein sequence ID" value="RUM97714.1"/>
    <property type="molecule type" value="Genomic_DNA"/>
</dbReference>
<comment type="caution">
    <text evidence="8">The sequence shown here is derived from an EMBL/GenBank/DDBJ whole genome shotgun (WGS) entry which is preliminary data.</text>
</comment>
<dbReference type="PANTHER" id="PTHR19139">
    <property type="entry name" value="AQUAPORIN TRANSPORTER"/>
    <property type="match status" value="1"/>
</dbReference>
<protein>
    <submittedName>
        <fullName evidence="8">Aquaporin family protein</fullName>
    </submittedName>
</protein>
<dbReference type="RefSeq" id="WP_128625019.1">
    <property type="nucleotide sequence ID" value="NZ_ML133510.1"/>
</dbReference>
<evidence type="ECO:0000313" key="8">
    <source>
        <dbReference type="EMBL" id="RUM97714.1"/>
    </source>
</evidence>
<reference evidence="8 9" key="1">
    <citation type="submission" date="2018-11" db="EMBL/GenBank/DDBJ databases">
        <title>Pseudaminobacter arsenicus sp. nov., an arsenic-resistant bacterium isolated from arsenic-rich aquifers.</title>
        <authorList>
            <person name="Mu Y."/>
        </authorList>
    </citation>
    <scope>NUCLEOTIDE SEQUENCE [LARGE SCALE GENOMIC DNA]</scope>
    <source>
        <strain evidence="8 9">CB3</strain>
    </source>
</reference>
<comment type="subcellular location">
    <subcellularLocation>
        <location evidence="1">Membrane</location>
        <topology evidence="1">Multi-pass membrane protein</topology>
    </subcellularLocation>
</comment>
<keyword evidence="5 7" id="KW-0472">Membrane</keyword>
<sequence length="238" mass="24330">MSAPAGRILAEGLGSALLLAAIVGSGIMASKLAGGNVALALLCNALPTGAMLVVLIQIFGPVSGAHFNPVVTLALAFARRFPWRDCAPYIAAQLAGAVFGVWAAHMMFEVPLLQLSATARTGPGQWLAETIATFGLVLTIFGCISRAPASTAMAVGLYITAAFWFTASTSFANPAVTVARALTDTFTGIRLVDVMPFIIAQCVGASIGAMAAAVLWPGACLPKVGTVFGEKTCAKTKA</sequence>
<feature type="transmembrane region" description="Helical" evidence="7">
    <location>
        <begin position="50"/>
        <end position="77"/>
    </location>
</feature>
<keyword evidence="4 7" id="KW-1133">Transmembrane helix</keyword>
<name>A0A432V6B2_9HYPH</name>
<organism evidence="8 9">
    <name type="scientific">Borborobacter arsenicus</name>
    <dbReference type="NCBI Taxonomy" id="1851146"/>
    <lineage>
        <taxon>Bacteria</taxon>
        <taxon>Pseudomonadati</taxon>
        <taxon>Pseudomonadota</taxon>
        <taxon>Alphaproteobacteria</taxon>
        <taxon>Hyphomicrobiales</taxon>
        <taxon>Phyllobacteriaceae</taxon>
        <taxon>Borborobacter</taxon>
    </lineage>
</organism>
<dbReference type="OrthoDB" id="9807293at2"/>
<dbReference type="PANTHER" id="PTHR19139:SF199">
    <property type="entry name" value="MIP17260P"/>
    <property type="match status" value="1"/>
</dbReference>
<dbReference type="GO" id="GO:0005886">
    <property type="term" value="C:plasma membrane"/>
    <property type="evidence" value="ECO:0007669"/>
    <property type="project" value="TreeGrafter"/>
</dbReference>
<keyword evidence="6" id="KW-0813">Transport</keyword>
<evidence type="ECO:0000256" key="5">
    <source>
        <dbReference type="ARBA" id="ARBA00023136"/>
    </source>
</evidence>
<dbReference type="Gene3D" id="1.20.1080.10">
    <property type="entry name" value="Glycerol uptake facilitator protein"/>
    <property type="match status" value="1"/>
</dbReference>
<keyword evidence="3 6" id="KW-0812">Transmembrane</keyword>
<feature type="transmembrane region" description="Helical" evidence="7">
    <location>
        <begin position="89"/>
        <end position="106"/>
    </location>
</feature>
<comment type="similarity">
    <text evidence="2 6">Belongs to the MIP/aquaporin (TC 1.A.8) family.</text>
</comment>
<dbReference type="AlphaFoldDB" id="A0A432V6B2"/>
<dbReference type="InterPro" id="IPR000425">
    <property type="entry name" value="MIP"/>
</dbReference>
<dbReference type="SUPFAM" id="SSF81338">
    <property type="entry name" value="Aquaporin-like"/>
    <property type="match status" value="2"/>
</dbReference>
<keyword evidence="9" id="KW-1185">Reference proteome</keyword>
<accession>A0A432V6B2</accession>